<evidence type="ECO:0000259" key="8">
    <source>
        <dbReference type="PROSITE" id="PS50928"/>
    </source>
</evidence>
<dbReference type="PANTHER" id="PTHR43744">
    <property type="entry name" value="ABC TRANSPORTER PERMEASE PROTEIN MG189-RELATED-RELATED"/>
    <property type="match status" value="1"/>
</dbReference>
<reference evidence="9" key="1">
    <citation type="submission" date="2020-10" db="EMBL/GenBank/DDBJ databases">
        <title>Taxonomic study of unclassified bacteria belonging to the class Ktedonobacteria.</title>
        <authorList>
            <person name="Yabe S."/>
            <person name="Wang C.M."/>
            <person name="Zheng Y."/>
            <person name="Sakai Y."/>
            <person name="Cavaletti L."/>
            <person name="Monciardini P."/>
            <person name="Donadio S."/>
        </authorList>
    </citation>
    <scope>NUCLEOTIDE SEQUENCE</scope>
    <source>
        <strain evidence="9">SOSP1-1</strain>
    </source>
</reference>
<evidence type="ECO:0000256" key="1">
    <source>
        <dbReference type="ARBA" id="ARBA00004651"/>
    </source>
</evidence>
<organism evidence="9 10">
    <name type="scientific">Ktedonospora formicarum</name>
    <dbReference type="NCBI Taxonomy" id="2778364"/>
    <lineage>
        <taxon>Bacteria</taxon>
        <taxon>Bacillati</taxon>
        <taxon>Chloroflexota</taxon>
        <taxon>Ktedonobacteria</taxon>
        <taxon>Ktedonobacterales</taxon>
        <taxon>Ktedonobacteraceae</taxon>
        <taxon>Ktedonospora</taxon>
    </lineage>
</organism>
<dbReference type="GO" id="GO:0055085">
    <property type="term" value="P:transmembrane transport"/>
    <property type="evidence" value="ECO:0007669"/>
    <property type="project" value="InterPro"/>
</dbReference>
<feature type="transmembrane region" description="Helical" evidence="7">
    <location>
        <begin position="249"/>
        <end position="268"/>
    </location>
</feature>
<evidence type="ECO:0000256" key="7">
    <source>
        <dbReference type="RuleBase" id="RU363032"/>
    </source>
</evidence>
<feature type="transmembrane region" description="Helical" evidence="7">
    <location>
        <begin position="201"/>
        <end position="221"/>
    </location>
</feature>
<feature type="transmembrane region" description="Helical" evidence="7">
    <location>
        <begin position="21"/>
        <end position="41"/>
    </location>
</feature>
<comment type="subcellular location">
    <subcellularLocation>
        <location evidence="1 7">Cell membrane</location>
        <topology evidence="1 7">Multi-pass membrane protein</topology>
    </subcellularLocation>
</comment>
<evidence type="ECO:0000256" key="4">
    <source>
        <dbReference type="ARBA" id="ARBA00022692"/>
    </source>
</evidence>
<dbReference type="PROSITE" id="PS50928">
    <property type="entry name" value="ABC_TM1"/>
    <property type="match status" value="1"/>
</dbReference>
<keyword evidence="2 7" id="KW-0813">Transport</keyword>
<dbReference type="Proteomes" id="UP000612362">
    <property type="component" value="Unassembled WGS sequence"/>
</dbReference>
<feature type="transmembrane region" description="Helical" evidence="7">
    <location>
        <begin position="144"/>
        <end position="164"/>
    </location>
</feature>
<dbReference type="CDD" id="cd06261">
    <property type="entry name" value="TM_PBP2"/>
    <property type="match status" value="1"/>
</dbReference>
<dbReference type="Gene3D" id="1.10.3720.10">
    <property type="entry name" value="MetI-like"/>
    <property type="match status" value="1"/>
</dbReference>
<dbReference type="InterPro" id="IPR000515">
    <property type="entry name" value="MetI-like"/>
</dbReference>
<keyword evidence="3" id="KW-1003">Cell membrane</keyword>
<dbReference type="SUPFAM" id="SSF161098">
    <property type="entry name" value="MetI-like"/>
    <property type="match status" value="1"/>
</dbReference>
<comment type="caution">
    <text evidence="9">The sequence shown here is derived from an EMBL/GenBank/DDBJ whole genome shotgun (WGS) entry which is preliminary data.</text>
</comment>
<dbReference type="Pfam" id="PF00528">
    <property type="entry name" value="BPD_transp_1"/>
    <property type="match status" value="1"/>
</dbReference>
<evidence type="ECO:0000256" key="5">
    <source>
        <dbReference type="ARBA" id="ARBA00022989"/>
    </source>
</evidence>
<evidence type="ECO:0000313" key="9">
    <source>
        <dbReference type="EMBL" id="GHO46527.1"/>
    </source>
</evidence>
<keyword evidence="6 7" id="KW-0472">Membrane</keyword>
<evidence type="ECO:0000313" key="10">
    <source>
        <dbReference type="Proteomes" id="UP000612362"/>
    </source>
</evidence>
<dbReference type="AlphaFoldDB" id="A0A8J3MRX5"/>
<evidence type="ECO:0000256" key="3">
    <source>
        <dbReference type="ARBA" id="ARBA00022475"/>
    </source>
</evidence>
<feature type="domain" description="ABC transmembrane type-1" evidence="8">
    <location>
        <begin position="79"/>
        <end position="268"/>
    </location>
</feature>
<gene>
    <name evidence="9" type="primary">ugpE</name>
    <name evidence="9" type="ORF">KSX_46900</name>
</gene>
<feature type="transmembrane region" description="Helical" evidence="7">
    <location>
        <begin position="114"/>
        <end position="138"/>
    </location>
</feature>
<comment type="similarity">
    <text evidence="7">Belongs to the binding-protein-dependent transport system permease family.</text>
</comment>
<keyword evidence="4 7" id="KW-0812">Transmembrane</keyword>
<keyword evidence="5 7" id="KW-1133">Transmembrane helix</keyword>
<dbReference type="GO" id="GO:0005886">
    <property type="term" value="C:plasma membrane"/>
    <property type="evidence" value="ECO:0007669"/>
    <property type="project" value="UniProtKB-SubCell"/>
</dbReference>
<dbReference type="EMBL" id="BNJF01000002">
    <property type="protein sequence ID" value="GHO46527.1"/>
    <property type="molecule type" value="Genomic_DNA"/>
</dbReference>
<dbReference type="PANTHER" id="PTHR43744:SF8">
    <property type="entry name" value="SN-GLYCEROL-3-PHOSPHATE TRANSPORT SYSTEM PERMEASE PROTEIN UGPE"/>
    <property type="match status" value="1"/>
</dbReference>
<evidence type="ECO:0000256" key="6">
    <source>
        <dbReference type="ARBA" id="ARBA00023136"/>
    </source>
</evidence>
<dbReference type="InterPro" id="IPR035906">
    <property type="entry name" value="MetI-like_sf"/>
</dbReference>
<keyword evidence="10" id="KW-1185">Reference proteome</keyword>
<protein>
    <submittedName>
        <fullName evidence="9">sn-glycerol-3-phosphate transport system permease protein UgpE</fullName>
    </submittedName>
</protein>
<proteinExistence type="inferred from homology"/>
<name>A0A8J3MRX5_9CHLR</name>
<accession>A0A8J3MRX5</accession>
<evidence type="ECO:0000256" key="2">
    <source>
        <dbReference type="ARBA" id="ARBA00022448"/>
    </source>
</evidence>
<sequence length="282" mass="31666">MSQINRSPSVRTFKRYSRKTITFVITAVIAILTVFPLLWMLSSSFKGPTEVNNNNLIPSAPTLDNFTYVFTQVPFLSYMLNSFIVAGVVTVVALLFHSMAAYALAKLKFPGREVIFLAIFSTFLVSLPVILVPLFILIKSLGMLNSYAGLIIPALFNAFGIFLLRQFYIGIPNELSEAAILDGCSYWQTYWHLILPLSRPIMAALAVFFFLTNWNSFLWPLTITTDSSLWMVQIGIANFQSQYSATWNYIMAASTVAALPTIILFFVFQRQLVESIKSSGLK</sequence>
<feature type="transmembrane region" description="Helical" evidence="7">
    <location>
        <begin position="78"/>
        <end position="102"/>
    </location>
</feature>